<sequence>MDPEGSPFHEDIDLVPPSPPPNAQFDFVNDSNVAHTPSYAGSYNNSPYSVHSELSFDGDDNDNSFGLFAGGGAQTASYDPSEYDTPGGSLLMFNDTDYIYEHQVPMNIHHPAPYGDYSSPSSSNGGGDSGNEGTNDPRSRASSVSSNHHHHHISPSPHLQPQHLTPSPRMTVAQSFEGMSFQSPSWPTESLPIDNHSPRQAHFPSNSRSMSPNPIGMQHKPQSPPRLLMPDSDEGFSRPPQINAPEGDGRDGASGPSLRIVPATPISGGGANDGPSLLFRNGPSLTPGYQPPQRHHSLSPAPTDSMEFNHPSSSSSSSTAHPATATSSSQLLGSASTNPKNNTTFLFPQGAPRTTRSKSDGALEPPTWDTAPSSNLMAGDTSAIMDDSSPPAGGVNMNDVSPSSPPSHHRRGGMNAHFTFGGTSNGGAQSGNNFLSPDSGTALRRSRSDGYGRTGGGHARQSRSEDYRFGIPGVNVSDGQDTNGGDNNGLLFPPTSHDDFVRQQQQLRSQPYLSPSDGPIRPLSAGHGHSYSYSGPPTNNVELGLSGSQLPNLGAGLGLTHMGSNQGRRPASSLGHFRRTSSGTRSERGASKGWDEIEGPIANSVRASPYPSPNVSPRGRYGELPPPSTEFASHQRSQSDSGGGPLLPSQGLPPPNMLFSGSEMGISAPGAMPGFHNGMGHGPPGPMSVGYGGGGGGGGPNGPIGPNGMPMHAAVTVGGTTVPLAVTKMTVTTGRTARASHNRRKQEATFHCPVPGCGSTFTRSFNLKGHIRSHNEEKPFVCHWPGCGKGFARQHDCKRHEQLHTNYRPFTCEGCQKPFARMDALNRHLRSEGGAECQRTLEQNGTLPLGMASPPPADNNRRSKDAPAKSLPIPITSLNGTKVEQSEAQWKMEETWPPSALGVAL</sequence>
<dbReference type="InterPro" id="IPR013087">
    <property type="entry name" value="Znf_C2H2_type"/>
</dbReference>
<evidence type="ECO:0000256" key="3">
    <source>
        <dbReference type="ARBA" id="ARBA00022771"/>
    </source>
</evidence>
<dbReference type="GO" id="GO:0000981">
    <property type="term" value="F:DNA-binding transcription factor activity, RNA polymerase II-specific"/>
    <property type="evidence" value="ECO:0007669"/>
    <property type="project" value="TreeGrafter"/>
</dbReference>
<dbReference type="PROSITE" id="PS00028">
    <property type="entry name" value="ZINC_FINGER_C2H2_1"/>
    <property type="match status" value="2"/>
</dbReference>
<feature type="compositionally biased region" description="Polar residues" evidence="8">
    <location>
        <begin position="538"/>
        <end position="551"/>
    </location>
</feature>
<dbReference type="FunFam" id="3.30.160.60:FF:000032">
    <property type="entry name" value="Krueppel-like factor 4"/>
    <property type="match status" value="1"/>
</dbReference>
<evidence type="ECO:0000313" key="11">
    <source>
        <dbReference type="Proteomes" id="UP001049176"/>
    </source>
</evidence>
<dbReference type="Proteomes" id="UP001049176">
    <property type="component" value="Chromosome 7"/>
</dbReference>
<evidence type="ECO:0000256" key="1">
    <source>
        <dbReference type="ARBA" id="ARBA00022723"/>
    </source>
</evidence>
<name>A0A9P7RT31_9AGAR</name>
<feature type="compositionally biased region" description="Polar residues" evidence="8">
    <location>
        <begin position="430"/>
        <end position="439"/>
    </location>
</feature>
<dbReference type="PROSITE" id="PS50157">
    <property type="entry name" value="ZINC_FINGER_C2H2_2"/>
    <property type="match status" value="3"/>
</dbReference>
<protein>
    <recommendedName>
        <fullName evidence="9">C2H2-type domain-containing protein</fullName>
    </recommendedName>
</protein>
<dbReference type="KEGG" id="more:E1B28_010933"/>
<dbReference type="CDD" id="cd20335">
    <property type="entry name" value="BRcat_RBR"/>
    <property type="match status" value="1"/>
</dbReference>
<proteinExistence type="predicted"/>
<feature type="region of interest" description="Disordered" evidence="8">
    <location>
        <begin position="510"/>
        <end position="676"/>
    </location>
</feature>
<keyword evidence="5" id="KW-0805">Transcription regulation</keyword>
<feature type="compositionally biased region" description="Polar residues" evidence="8">
    <location>
        <begin position="330"/>
        <end position="346"/>
    </location>
</feature>
<dbReference type="InterPro" id="IPR036236">
    <property type="entry name" value="Znf_C2H2_sf"/>
</dbReference>
<gene>
    <name evidence="10" type="ORF">E1B28_010933</name>
</gene>
<feature type="compositionally biased region" description="Basic and acidic residues" evidence="8">
    <location>
        <begin position="585"/>
        <end position="595"/>
    </location>
</feature>
<evidence type="ECO:0000256" key="2">
    <source>
        <dbReference type="ARBA" id="ARBA00022737"/>
    </source>
</evidence>
<keyword evidence="1" id="KW-0479">Metal-binding</keyword>
<evidence type="ECO:0000256" key="4">
    <source>
        <dbReference type="ARBA" id="ARBA00022833"/>
    </source>
</evidence>
<accession>A0A9P7RT31</accession>
<dbReference type="RefSeq" id="XP_043005704.1">
    <property type="nucleotide sequence ID" value="XM_043155920.1"/>
</dbReference>
<keyword evidence="4" id="KW-0862">Zinc</keyword>
<feature type="compositionally biased region" description="Low complexity" evidence="8">
    <location>
        <begin position="310"/>
        <end position="329"/>
    </location>
</feature>
<reference evidence="10" key="1">
    <citation type="journal article" date="2021" name="Genome Biol. Evol.">
        <title>The assembled and annotated genome of the fairy-ring fungus Marasmius oreades.</title>
        <authorList>
            <person name="Hiltunen M."/>
            <person name="Ament-Velasquez S.L."/>
            <person name="Johannesson H."/>
        </authorList>
    </citation>
    <scope>NUCLEOTIDE SEQUENCE</scope>
    <source>
        <strain evidence="10">03SP1</strain>
    </source>
</reference>
<keyword evidence="6" id="KW-0804">Transcription</keyword>
<dbReference type="GO" id="GO:0000978">
    <property type="term" value="F:RNA polymerase II cis-regulatory region sequence-specific DNA binding"/>
    <property type="evidence" value="ECO:0007669"/>
    <property type="project" value="TreeGrafter"/>
</dbReference>
<feature type="region of interest" description="Disordered" evidence="8">
    <location>
        <begin position="110"/>
        <end position="168"/>
    </location>
</feature>
<evidence type="ECO:0000259" key="9">
    <source>
        <dbReference type="PROSITE" id="PS50157"/>
    </source>
</evidence>
<dbReference type="GO" id="GO:0031519">
    <property type="term" value="C:PcG protein complex"/>
    <property type="evidence" value="ECO:0007669"/>
    <property type="project" value="TreeGrafter"/>
</dbReference>
<dbReference type="Pfam" id="PF00096">
    <property type="entry name" value="zf-C2H2"/>
    <property type="match status" value="2"/>
</dbReference>
<feature type="compositionally biased region" description="Low complexity" evidence="8">
    <location>
        <begin position="113"/>
        <end position="123"/>
    </location>
</feature>
<feature type="compositionally biased region" description="Low complexity" evidence="8">
    <location>
        <begin position="526"/>
        <end position="537"/>
    </location>
</feature>
<dbReference type="AlphaFoldDB" id="A0A9P7RT31"/>
<dbReference type="SUPFAM" id="SSF57667">
    <property type="entry name" value="beta-beta-alpha zinc fingers"/>
    <property type="match status" value="3"/>
</dbReference>
<evidence type="ECO:0000256" key="6">
    <source>
        <dbReference type="ARBA" id="ARBA00023163"/>
    </source>
</evidence>
<organism evidence="10 11">
    <name type="scientific">Marasmius oreades</name>
    <name type="common">fairy-ring Marasmius</name>
    <dbReference type="NCBI Taxonomy" id="181124"/>
    <lineage>
        <taxon>Eukaryota</taxon>
        <taxon>Fungi</taxon>
        <taxon>Dikarya</taxon>
        <taxon>Basidiomycota</taxon>
        <taxon>Agaricomycotina</taxon>
        <taxon>Agaricomycetes</taxon>
        <taxon>Agaricomycetidae</taxon>
        <taxon>Agaricales</taxon>
        <taxon>Marasmiineae</taxon>
        <taxon>Marasmiaceae</taxon>
        <taxon>Marasmius</taxon>
    </lineage>
</organism>
<evidence type="ECO:0000256" key="7">
    <source>
        <dbReference type="PROSITE-ProRule" id="PRU00042"/>
    </source>
</evidence>
<dbReference type="EMBL" id="CM032187">
    <property type="protein sequence ID" value="KAG7089234.1"/>
    <property type="molecule type" value="Genomic_DNA"/>
</dbReference>
<feature type="region of interest" description="Disordered" evidence="8">
    <location>
        <begin position="844"/>
        <end position="875"/>
    </location>
</feature>
<feature type="region of interest" description="Disordered" evidence="8">
    <location>
        <begin position="1"/>
        <end position="61"/>
    </location>
</feature>
<feature type="compositionally biased region" description="Low complexity" evidence="8">
    <location>
        <begin position="478"/>
        <end position="489"/>
    </location>
</feature>
<feature type="domain" description="C2H2-type" evidence="9">
    <location>
        <begin position="810"/>
        <end position="837"/>
    </location>
</feature>
<keyword evidence="2" id="KW-0677">Repeat</keyword>
<feature type="domain" description="C2H2-type" evidence="9">
    <location>
        <begin position="780"/>
        <end position="809"/>
    </location>
</feature>
<dbReference type="GeneID" id="66080008"/>
<dbReference type="PANTHER" id="PTHR14003:SF19">
    <property type="entry name" value="YY2 TRANSCRIPTION FACTOR"/>
    <property type="match status" value="1"/>
</dbReference>
<dbReference type="OrthoDB" id="4748970at2759"/>
<dbReference type="SMART" id="SM00355">
    <property type="entry name" value="ZnF_C2H2"/>
    <property type="match status" value="3"/>
</dbReference>
<evidence type="ECO:0000256" key="8">
    <source>
        <dbReference type="SAM" id="MobiDB-lite"/>
    </source>
</evidence>
<feature type="compositionally biased region" description="Low complexity" evidence="8">
    <location>
        <begin position="154"/>
        <end position="163"/>
    </location>
</feature>
<feature type="compositionally biased region" description="Polar residues" evidence="8">
    <location>
        <begin position="29"/>
        <end position="49"/>
    </location>
</feature>
<evidence type="ECO:0000313" key="10">
    <source>
        <dbReference type="EMBL" id="KAG7089234.1"/>
    </source>
</evidence>
<keyword evidence="3 7" id="KW-0863">Zinc-finger</keyword>
<evidence type="ECO:0000256" key="5">
    <source>
        <dbReference type="ARBA" id="ARBA00023015"/>
    </source>
</evidence>
<dbReference type="GO" id="GO:0008270">
    <property type="term" value="F:zinc ion binding"/>
    <property type="evidence" value="ECO:0007669"/>
    <property type="project" value="UniProtKB-KW"/>
</dbReference>
<dbReference type="GO" id="GO:0000785">
    <property type="term" value="C:chromatin"/>
    <property type="evidence" value="ECO:0007669"/>
    <property type="project" value="TreeGrafter"/>
</dbReference>
<keyword evidence="11" id="KW-1185">Reference proteome</keyword>
<feature type="domain" description="C2H2-type" evidence="9">
    <location>
        <begin position="750"/>
        <end position="779"/>
    </location>
</feature>
<feature type="region of interest" description="Disordered" evidence="8">
    <location>
        <begin position="180"/>
        <end position="497"/>
    </location>
</feature>
<feature type="compositionally biased region" description="Polar residues" evidence="8">
    <location>
        <begin position="203"/>
        <end position="212"/>
    </location>
</feature>
<dbReference type="GO" id="GO:0005667">
    <property type="term" value="C:transcription regulator complex"/>
    <property type="evidence" value="ECO:0007669"/>
    <property type="project" value="TreeGrafter"/>
</dbReference>
<dbReference type="PANTHER" id="PTHR14003">
    <property type="entry name" value="TRANSCRIPTIONAL REPRESSOR PROTEIN YY"/>
    <property type="match status" value="1"/>
</dbReference>
<comment type="caution">
    <text evidence="10">The sequence shown here is derived from an EMBL/GenBank/DDBJ whole genome shotgun (WGS) entry which is preliminary data.</text>
</comment>
<dbReference type="Gene3D" id="3.30.160.60">
    <property type="entry name" value="Classic Zinc Finger"/>
    <property type="match status" value="3"/>
</dbReference>